<accession>A0A6A6CLM1</accession>
<keyword evidence="1" id="KW-1133">Transmembrane helix</keyword>
<evidence type="ECO:0000313" key="2">
    <source>
        <dbReference type="EMBL" id="KAF2167533.1"/>
    </source>
</evidence>
<keyword evidence="3" id="KW-1185">Reference proteome</keyword>
<evidence type="ECO:0000256" key="1">
    <source>
        <dbReference type="SAM" id="Phobius"/>
    </source>
</evidence>
<protein>
    <submittedName>
        <fullName evidence="2">Uncharacterized protein</fullName>
    </submittedName>
</protein>
<gene>
    <name evidence="2" type="ORF">M409DRAFT_54130</name>
</gene>
<evidence type="ECO:0000313" key="3">
    <source>
        <dbReference type="Proteomes" id="UP000799537"/>
    </source>
</evidence>
<proteinExistence type="predicted"/>
<dbReference type="EMBL" id="ML993593">
    <property type="protein sequence ID" value="KAF2167533.1"/>
    <property type="molecule type" value="Genomic_DNA"/>
</dbReference>
<keyword evidence="1" id="KW-0812">Transmembrane</keyword>
<keyword evidence="1" id="KW-0472">Membrane</keyword>
<dbReference type="AlphaFoldDB" id="A0A6A6CLM1"/>
<name>A0A6A6CLM1_ZASCE</name>
<dbReference type="Proteomes" id="UP000799537">
    <property type="component" value="Unassembled WGS sequence"/>
</dbReference>
<dbReference type="RefSeq" id="XP_033668422.1">
    <property type="nucleotide sequence ID" value="XM_033812605.1"/>
</dbReference>
<dbReference type="GeneID" id="54565877"/>
<reference evidence="2" key="1">
    <citation type="journal article" date="2020" name="Stud. Mycol.">
        <title>101 Dothideomycetes genomes: a test case for predicting lifestyles and emergence of pathogens.</title>
        <authorList>
            <person name="Haridas S."/>
            <person name="Albert R."/>
            <person name="Binder M."/>
            <person name="Bloem J."/>
            <person name="Labutti K."/>
            <person name="Salamov A."/>
            <person name="Andreopoulos B."/>
            <person name="Baker S."/>
            <person name="Barry K."/>
            <person name="Bills G."/>
            <person name="Bluhm B."/>
            <person name="Cannon C."/>
            <person name="Castanera R."/>
            <person name="Culley D."/>
            <person name="Daum C."/>
            <person name="Ezra D."/>
            <person name="Gonzalez J."/>
            <person name="Henrissat B."/>
            <person name="Kuo A."/>
            <person name="Liang C."/>
            <person name="Lipzen A."/>
            <person name="Lutzoni F."/>
            <person name="Magnuson J."/>
            <person name="Mondo S."/>
            <person name="Nolan M."/>
            <person name="Ohm R."/>
            <person name="Pangilinan J."/>
            <person name="Park H.-J."/>
            <person name="Ramirez L."/>
            <person name="Alfaro M."/>
            <person name="Sun H."/>
            <person name="Tritt A."/>
            <person name="Yoshinaga Y."/>
            <person name="Zwiers L.-H."/>
            <person name="Turgeon B."/>
            <person name="Goodwin S."/>
            <person name="Spatafora J."/>
            <person name="Crous P."/>
            <person name="Grigoriev I."/>
        </authorList>
    </citation>
    <scope>NUCLEOTIDE SEQUENCE</scope>
    <source>
        <strain evidence="2">ATCC 36951</strain>
    </source>
</reference>
<sequence>MSTTSIISTIAQTEVFTIAGDTSSEDWDTYVVTYTNLGPLTTTFTPPSSNCYSWQPANIRLWSNSSIVSLPCSVYNGNLTSSSLSCEPSGLSWSSLLFAKSSEISSDTAVWASLLSPGLYCPHGYTTGTSAALAQSDLETISSYTLRVPGTHVQCCLRGYTWDQSLDACASTITTATSTDLCDYYCTNPCVNYRPSSYANGSMSCALTSTCGKPQPFTWSPQDTGQIPVVYRNAVYMIHHKHDFPGHGNLSTPATIAISVVIPVVVIAALIGMCFFIMKKLRQTKTMSFSKGSYADVRMQSLNGATSQLAEDPISLIPKHEMPKRRWHWV</sequence>
<feature type="transmembrane region" description="Helical" evidence="1">
    <location>
        <begin position="256"/>
        <end position="278"/>
    </location>
</feature>
<organism evidence="2 3">
    <name type="scientific">Zasmidium cellare ATCC 36951</name>
    <dbReference type="NCBI Taxonomy" id="1080233"/>
    <lineage>
        <taxon>Eukaryota</taxon>
        <taxon>Fungi</taxon>
        <taxon>Dikarya</taxon>
        <taxon>Ascomycota</taxon>
        <taxon>Pezizomycotina</taxon>
        <taxon>Dothideomycetes</taxon>
        <taxon>Dothideomycetidae</taxon>
        <taxon>Mycosphaerellales</taxon>
        <taxon>Mycosphaerellaceae</taxon>
        <taxon>Zasmidium</taxon>
    </lineage>
</organism>
<dbReference type="OrthoDB" id="5429716at2759"/>